<sequence>MRYIVKRPHQGDRWYAEGAVREADEREVAHLVANGVLMPDGGPDEGPDVAAAEGGAPADKAARIPETGQPVPADPEPAE</sequence>
<gene>
    <name evidence="2" type="ORF">E1832_04005</name>
</gene>
<keyword evidence="3" id="KW-1185">Reference proteome</keyword>
<dbReference type="RefSeq" id="WP_133358446.1">
    <property type="nucleotide sequence ID" value="NZ_SMUV01000049.1"/>
</dbReference>
<protein>
    <submittedName>
        <fullName evidence="2">Uncharacterized protein</fullName>
    </submittedName>
</protein>
<organism evidence="2 3">
    <name type="scientific">Antarcticimicrobium luteum</name>
    <dbReference type="NCBI Taxonomy" id="2547397"/>
    <lineage>
        <taxon>Bacteria</taxon>
        <taxon>Pseudomonadati</taxon>
        <taxon>Pseudomonadota</taxon>
        <taxon>Alphaproteobacteria</taxon>
        <taxon>Rhodobacterales</taxon>
        <taxon>Paracoccaceae</taxon>
        <taxon>Antarcticimicrobium</taxon>
    </lineage>
</organism>
<evidence type="ECO:0000313" key="2">
    <source>
        <dbReference type="EMBL" id="TDK51143.1"/>
    </source>
</evidence>
<proteinExistence type="predicted"/>
<name>A0A4R5VFB5_9RHOB</name>
<dbReference type="Proteomes" id="UP000295301">
    <property type="component" value="Unassembled WGS sequence"/>
</dbReference>
<feature type="region of interest" description="Disordered" evidence="1">
    <location>
        <begin position="37"/>
        <end position="79"/>
    </location>
</feature>
<reference evidence="2 3" key="1">
    <citation type="submission" date="2019-03" db="EMBL/GenBank/DDBJ databases">
        <title>Ruegeria lutea sp. nov., a novel strain, isolated from marine sediment, the Masan Bay, South Korea.</title>
        <authorList>
            <person name="Kim J."/>
            <person name="Kim D.-Y."/>
            <person name="Lee S.-S."/>
        </authorList>
    </citation>
    <scope>NUCLEOTIDE SEQUENCE [LARGE SCALE GENOMIC DNA]</scope>
    <source>
        <strain evidence="2 3">318-1</strain>
    </source>
</reference>
<dbReference type="OrthoDB" id="6699603at2"/>
<accession>A0A4R5VFB5</accession>
<comment type="caution">
    <text evidence="2">The sequence shown here is derived from an EMBL/GenBank/DDBJ whole genome shotgun (WGS) entry which is preliminary data.</text>
</comment>
<feature type="compositionally biased region" description="Low complexity" evidence="1">
    <location>
        <begin position="48"/>
        <end position="59"/>
    </location>
</feature>
<dbReference type="AlphaFoldDB" id="A0A4R5VFB5"/>
<dbReference type="EMBL" id="SMUV01000049">
    <property type="protein sequence ID" value="TDK51143.1"/>
    <property type="molecule type" value="Genomic_DNA"/>
</dbReference>
<evidence type="ECO:0000256" key="1">
    <source>
        <dbReference type="SAM" id="MobiDB-lite"/>
    </source>
</evidence>
<evidence type="ECO:0000313" key="3">
    <source>
        <dbReference type="Proteomes" id="UP000295301"/>
    </source>
</evidence>